<keyword evidence="2" id="KW-1185">Reference proteome</keyword>
<reference evidence="1" key="1">
    <citation type="submission" date="2020-10" db="EMBL/GenBank/DDBJ databases">
        <title>Genomic Encyclopedia of Type Strains, Phase IV (KMG-IV): sequencing the most valuable type-strain genomes for metagenomic binning, comparative biology and taxonomic classification.</title>
        <authorList>
            <person name="Goeker M."/>
        </authorList>
    </citation>
    <scope>NUCLEOTIDE SEQUENCE</scope>
    <source>
        <strain evidence="1">DSM 13886</strain>
    </source>
</reference>
<name>A0A927R5E6_9BACL</name>
<comment type="caution">
    <text evidence="1">The sequence shown here is derived from an EMBL/GenBank/DDBJ whole genome shotgun (WGS) entry which is preliminary data.</text>
</comment>
<dbReference type="RefSeq" id="WP_192599637.1">
    <property type="nucleotide sequence ID" value="NZ_JADBEL010000019.1"/>
</dbReference>
<accession>A0A927R5E6</accession>
<sequence length="424" mass="50364">MKDIVLDRLRRIENLEQRQLLKEIVSGVLVNLVEYQEEMNRKLEERVFNEIEDWEDKHDIYVTLCTKEDIDPIHECLYPMIPSDLEKKTYNSEEMLESLKKKEAVNLFTLFLESDSSEIRALLNKQRYFAGHLRTTNGHYDIKVSLQQNKTYIQEIEKLYHIFQINGLPWKTINNPFAYKFCDVMLTHCPQFKEEEEIIELTFDLEEFEDKKKLDLIPLWNIEKLQMKNIGFPIPAIDKVNYEHVLSTRKTGIKHGYLIDVDEKSIRYIKRSENEVTIVSPQEKSGVWNLLKITKFEKEKVGSLEYELLSNRRINRFINKYVNKQALIVKTKGEIIRMVNSFEISKSVELVDVQIKDKLQGKRISYPINPFISDYISDESNKKVMLLLFRNRGEQSFISNDILSFLVSEIQRYFLEYQCEGTWV</sequence>
<evidence type="ECO:0000313" key="1">
    <source>
        <dbReference type="EMBL" id="MBE1555948.1"/>
    </source>
</evidence>
<dbReference type="AlphaFoldDB" id="A0A927R5E6"/>
<evidence type="ECO:0000313" key="2">
    <source>
        <dbReference type="Proteomes" id="UP000658225"/>
    </source>
</evidence>
<gene>
    <name evidence="1" type="ORF">H4683_003069</name>
</gene>
<dbReference type="Proteomes" id="UP000658225">
    <property type="component" value="Unassembled WGS sequence"/>
</dbReference>
<evidence type="ECO:0008006" key="3">
    <source>
        <dbReference type="Google" id="ProtNLM"/>
    </source>
</evidence>
<organism evidence="1 2">
    <name type="scientific">Sporosarcina limicola</name>
    <dbReference type="NCBI Taxonomy" id="34101"/>
    <lineage>
        <taxon>Bacteria</taxon>
        <taxon>Bacillati</taxon>
        <taxon>Bacillota</taxon>
        <taxon>Bacilli</taxon>
        <taxon>Bacillales</taxon>
        <taxon>Caryophanaceae</taxon>
        <taxon>Sporosarcina</taxon>
    </lineage>
</organism>
<proteinExistence type="predicted"/>
<dbReference type="EMBL" id="JADBEL010000019">
    <property type="protein sequence ID" value="MBE1555948.1"/>
    <property type="molecule type" value="Genomic_DNA"/>
</dbReference>
<protein>
    <recommendedName>
        <fullName evidence="3">Normocyte-binding protein</fullName>
    </recommendedName>
</protein>